<dbReference type="Pfam" id="PF22667">
    <property type="entry name" value="Lon_lid"/>
    <property type="match status" value="1"/>
</dbReference>
<dbReference type="InterPro" id="IPR027417">
    <property type="entry name" value="P-loop_NTPase"/>
</dbReference>
<evidence type="ECO:0000259" key="8">
    <source>
        <dbReference type="PROSITE" id="PS51786"/>
    </source>
</evidence>
<keyword evidence="2" id="KW-0547">Nucleotide-binding</keyword>
<dbReference type="InterPro" id="IPR003959">
    <property type="entry name" value="ATPase_AAA_core"/>
</dbReference>
<dbReference type="PANTHER" id="PTHR43718:SF2">
    <property type="entry name" value="LON PROTEASE HOMOLOG, MITOCHONDRIAL"/>
    <property type="match status" value="1"/>
</dbReference>
<dbReference type="PROSITE" id="PS01046">
    <property type="entry name" value="LON_SER"/>
    <property type="match status" value="1"/>
</dbReference>
<dbReference type="SUPFAM" id="SSF52540">
    <property type="entry name" value="P-loop containing nucleoside triphosphate hydrolases"/>
    <property type="match status" value="1"/>
</dbReference>
<dbReference type="Gene3D" id="3.30.230.10">
    <property type="match status" value="1"/>
</dbReference>
<comment type="caution">
    <text evidence="6">Lacks conserved residue(s) required for the propagation of feature annotation.</text>
</comment>
<feature type="domain" description="Lon proteolytic" evidence="8">
    <location>
        <begin position="329"/>
        <end position="405"/>
    </location>
</feature>
<dbReference type="InterPro" id="IPR054594">
    <property type="entry name" value="Lon_lid"/>
</dbReference>
<evidence type="ECO:0000256" key="3">
    <source>
        <dbReference type="ARBA" id="ARBA00022801"/>
    </source>
</evidence>
<name>A0A1I8F6U4_9PLAT</name>
<keyword evidence="5" id="KW-0067">ATP-binding</keyword>
<sequence length="405" mass="45156">PSNPPLQSAFRPINQSTNQPSINQPSNPPITISLQIRPHYNQPSNPPHYNQPSNPPLYNQPSNPHPIYALKHSREILEQDHYGMQDVKSRILEFIAVSQLKGSTQGKILCFHGRAGSWQNFYRPWRHVLTFSEIKGHRRTYVGAMPGKLIQCLKKTKTENPLILIDEIDKLGRGWQGDPSSALLELLDPEQNVNFLDHYLDVTVDLSKVLFICTANTLDTIPEPLRDRMEMIEKYLIPEVLEASGLRPEQVSVTDAALTALISRYCRESGVRILKKHIEKLLRKVAYKLVDSKTADSSTAADCTSIDETSLADFVASQCLAETDCTTAHHRSRRLLLLAVLSSPVTFGDVMKESVRIAHTYSQSFLARLDPDNAALRSGGIHIHVPEGATPKDGPSAGITMATVY</sequence>
<organism evidence="9 10">
    <name type="scientific">Macrostomum lignano</name>
    <dbReference type="NCBI Taxonomy" id="282301"/>
    <lineage>
        <taxon>Eukaryota</taxon>
        <taxon>Metazoa</taxon>
        <taxon>Spiralia</taxon>
        <taxon>Lophotrochozoa</taxon>
        <taxon>Platyhelminthes</taxon>
        <taxon>Rhabditophora</taxon>
        <taxon>Macrostomorpha</taxon>
        <taxon>Macrostomida</taxon>
        <taxon>Macrostomidae</taxon>
        <taxon>Macrostomum</taxon>
    </lineage>
</organism>
<evidence type="ECO:0000256" key="7">
    <source>
        <dbReference type="SAM" id="MobiDB-lite"/>
    </source>
</evidence>
<protein>
    <submittedName>
        <fullName evidence="10">Lon proteolytic domain-containing protein</fullName>
    </submittedName>
</protein>
<dbReference type="GO" id="GO:0006515">
    <property type="term" value="P:protein quality control for misfolded or incompletely synthesized proteins"/>
    <property type="evidence" value="ECO:0007669"/>
    <property type="project" value="TreeGrafter"/>
</dbReference>
<dbReference type="GO" id="GO:0004252">
    <property type="term" value="F:serine-type endopeptidase activity"/>
    <property type="evidence" value="ECO:0007669"/>
    <property type="project" value="InterPro"/>
</dbReference>
<evidence type="ECO:0000256" key="5">
    <source>
        <dbReference type="ARBA" id="ARBA00022840"/>
    </source>
</evidence>
<feature type="compositionally biased region" description="Low complexity" evidence="7">
    <location>
        <begin position="13"/>
        <end position="33"/>
    </location>
</feature>
<dbReference type="Pfam" id="PF05362">
    <property type="entry name" value="Lon_C"/>
    <property type="match status" value="1"/>
</dbReference>
<dbReference type="Pfam" id="PF00004">
    <property type="entry name" value="AAA"/>
    <property type="match status" value="1"/>
</dbReference>
<feature type="compositionally biased region" description="Polar residues" evidence="7">
    <location>
        <begin position="41"/>
        <end position="62"/>
    </location>
</feature>
<dbReference type="GO" id="GO:0004176">
    <property type="term" value="F:ATP-dependent peptidase activity"/>
    <property type="evidence" value="ECO:0007669"/>
    <property type="project" value="InterPro"/>
</dbReference>
<dbReference type="GO" id="GO:0003697">
    <property type="term" value="F:single-stranded DNA binding"/>
    <property type="evidence" value="ECO:0007669"/>
    <property type="project" value="TreeGrafter"/>
</dbReference>
<keyword evidence="3" id="KW-0378">Hydrolase</keyword>
<evidence type="ECO:0000256" key="4">
    <source>
        <dbReference type="ARBA" id="ARBA00022825"/>
    </source>
</evidence>
<dbReference type="InterPro" id="IPR014721">
    <property type="entry name" value="Ribsml_uS5_D2-typ_fold_subgr"/>
</dbReference>
<evidence type="ECO:0000313" key="10">
    <source>
        <dbReference type="WBParaSite" id="maker-unitig_22890-snap-gene-0.2-mRNA-1"/>
    </source>
</evidence>
<keyword evidence="1" id="KW-0645">Protease</keyword>
<dbReference type="GO" id="GO:0007005">
    <property type="term" value="P:mitochondrion organization"/>
    <property type="evidence" value="ECO:0007669"/>
    <property type="project" value="TreeGrafter"/>
</dbReference>
<keyword evidence="9" id="KW-1185">Reference proteome</keyword>
<dbReference type="Gene3D" id="1.10.8.60">
    <property type="match status" value="1"/>
</dbReference>
<dbReference type="InterPro" id="IPR027065">
    <property type="entry name" value="Lon_Prtase"/>
</dbReference>
<dbReference type="GO" id="GO:0005524">
    <property type="term" value="F:ATP binding"/>
    <property type="evidence" value="ECO:0007669"/>
    <property type="project" value="UniProtKB-KW"/>
</dbReference>
<dbReference type="SUPFAM" id="SSF54211">
    <property type="entry name" value="Ribosomal protein S5 domain 2-like"/>
    <property type="match status" value="1"/>
</dbReference>
<dbReference type="GO" id="GO:0051131">
    <property type="term" value="P:chaperone-mediated protein complex assembly"/>
    <property type="evidence" value="ECO:0007669"/>
    <property type="project" value="TreeGrafter"/>
</dbReference>
<dbReference type="Gene3D" id="3.40.50.300">
    <property type="entry name" value="P-loop containing nucleotide triphosphate hydrolases"/>
    <property type="match status" value="2"/>
</dbReference>
<dbReference type="PANTHER" id="PTHR43718">
    <property type="entry name" value="LON PROTEASE"/>
    <property type="match status" value="1"/>
</dbReference>
<dbReference type="PROSITE" id="PS51786">
    <property type="entry name" value="LON_PROTEOLYTIC"/>
    <property type="match status" value="1"/>
</dbReference>
<dbReference type="GO" id="GO:0016887">
    <property type="term" value="F:ATP hydrolysis activity"/>
    <property type="evidence" value="ECO:0007669"/>
    <property type="project" value="InterPro"/>
</dbReference>
<evidence type="ECO:0000313" key="9">
    <source>
        <dbReference type="Proteomes" id="UP000095280"/>
    </source>
</evidence>
<dbReference type="InterPro" id="IPR008269">
    <property type="entry name" value="Lon_proteolytic"/>
</dbReference>
<reference evidence="10" key="1">
    <citation type="submission" date="2016-11" db="UniProtKB">
        <authorList>
            <consortium name="WormBaseParasite"/>
        </authorList>
    </citation>
    <scope>IDENTIFICATION</scope>
</reference>
<dbReference type="WBParaSite" id="maker-unitig_22890-snap-gene-0.2-mRNA-1">
    <property type="protein sequence ID" value="maker-unitig_22890-snap-gene-0.2-mRNA-1"/>
    <property type="gene ID" value="maker-unitig_22890-snap-gene-0.2"/>
</dbReference>
<dbReference type="InterPro" id="IPR008268">
    <property type="entry name" value="Peptidase_S16_AS"/>
</dbReference>
<keyword evidence="4" id="KW-0720">Serine protease</keyword>
<proteinExistence type="predicted"/>
<evidence type="ECO:0000256" key="6">
    <source>
        <dbReference type="PROSITE-ProRule" id="PRU01122"/>
    </source>
</evidence>
<feature type="region of interest" description="Disordered" evidence="7">
    <location>
        <begin position="1"/>
        <end position="65"/>
    </location>
</feature>
<dbReference type="CDD" id="cd19500">
    <property type="entry name" value="RecA-like_Lon"/>
    <property type="match status" value="1"/>
</dbReference>
<evidence type="ECO:0000256" key="1">
    <source>
        <dbReference type="ARBA" id="ARBA00022670"/>
    </source>
</evidence>
<accession>A0A1I8F6U4</accession>
<dbReference type="AlphaFoldDB" id="A0A1I8F6U4"/>
<dbReference type="GO" id="GO:0005759">
    <property type="term" value="C:mitochondrial matrix"/>
    <property type="evidence" value="ECO:0007669"/>
    <property type="project" value="TreeGrafter"/>
</dbReference>
<evidence type="ECO:0000256" key="2">
    <source>
        <dbReference type="ARBA" id="ARBA00022741"/>
    </source>
</evidence>
<dbReference type="InterPro" id="IPR020568">
    <property type="entry name" value="Ribosomal_Su5_D2-typ_SF"/>
</dbReference>
<dbReference type="Proteomes" id="UP000095280">
    <property type="component" value="Unplaced"/>
</dbReference>